<dbReference type="InterPro" id="IPR036425">
    <property type="entry name" value="MoaB/Mog-like_dom_sf"/>
</dbReference>
<evidence type="ECO:0000256" key="2">
    <source>
        <dbReference type="ARBA" id="ARBA00005046"/>
    </source>
</evidence>
<gene>
    <name evidence="9" type="ORF">GCM10009846_12070</name>
</gene>
<comment type="catalytic activity">
    <reaction evidence="6">
        <text>adenylyl-molybdopterin + molybdate = Mo-molybdopterin + AMP + H(+)</text>
        <dbReference type="Rhea" id="RHEA:35047"/>
        <dbReference type="ChEBI" id="CHEBI:15378"/>
        <dbReference type="ChEBI" id="CHEBI:36264"/>
        <dbReference type="ChEBI" id="CHEBI:62727"/>
        <dbReference type="ChEBI" id="CHEBI:71302"/>
        <dbReference type="ChEBI" id="CHEBI:456215"/>
        <dbReference type="EC" id="2.10.1.1"/>
    </reaction>
</comment>
<dbReference type="EC" id="2.10.1.1" evidence="7"/>
<dbReference type="PANTHER" id="PTHR10192">
    <property type="entry name" value="MOLYBDOPTERIN BIOSYNTHESIS PROTEIN"/>
    <property type="match status" value="1"/>
</dbReference>
<evidence type="ECO:0000256" key="1">
    <source>
        <dbReference type="ARBA" id="ARBA00002901"/>
    </source>
</evidence>
<dbReference type="InterPro" id="IPR036135">
    <property type="entry name" value="MoeA_linker/N_sf"/>
</dbReference>
<keyword evidence="5 7" id="KW-0501">Molybdenum cofactor biosynthesis</keyword>
<accession>A0ABP5MDT7</accession>
<evidence type="ECO:0000256" key="7">
    <source>
        <dbReference type="RuleBase" id="RU365090"/>
    </source>
</evidence>
<comment type="similarity">
    <text evidence="3 7">Belongs to the MoeA family.</text>
</comment>
<evidence type="ECO:0000256" key="6">
    <source>
        <dbReference type="ARBA" id="ARBA00047317"/>
    </source>
</evidence>
<dbReference type="NCBIfam" id="NF045515">
    <property type="entry name" value="Glp_gephyrin"/>
    <property type="match status" value="1"/>
</dbReference>
<dbReference type="Proteomes" id="UP001501599">
    <property type="component" value="Unassembled WGS sequence"/>
</dbReference>
<dbReference type="SUPFAM" id="SSF53218">
    <property type="entry name" value="Molybdenum cofactor biosynthesis proteins"/>
    <property type="match status" value="1"/>
</dbReference>
<dbReference type="SMART" id="SM00852">
    <property type="entry name" value="MoCF_biosynth"/>
    <property type="match status" value="1"/>
</dbReference>
<evidence type="ECO:0000256" key="3">
    <source>
        <dbReference type="ARBA" id="ARBA00010763"/>
    </source>
</evidence>
<organism evidence="9 10">
    <name type="scientific">Agrococcus versicolor</name>
    <dbReference type="NCBI Taxonomy" id="501482"/>
    <lineage>
        <taxon>Bacteria</taxon>
        <taxon>Bacillati</taxon>
        <taxon>Actinomycetota</taxon>
        <taxon>Actinomycetes</taxon>
        <taxon>Micrococcales</taxon>
        <taxon>Microbacteriaceae</taxon>
        <taxon>Agrococcus</taxon>
    </lineage>
</organism>
<name>A0ABP5MDT7_9MICO</name>
<protein>
    <recommendedName>
        <fullName evidence="7">Molybdopterin molybdenumtransferase</fullName>
        <ecNumber evidence="7">2.10.1.1</ecNumber>
    </recommendedName>
</protein>
<dbReference type="NCBIfam" id="TIGR00177">
    <property type="entry name" value="molyb_syn"/>
    <property type="match status" value="1"/>
</dbReference>
<dbReference type="Pfam" id="PF03454">
    <property type="entry name" value="MoeA_C"/>
    <property type="match status" value="1"/>
</dbReference>
<evidence type="ECO:0000313" key="10">
    <source>
        <dbReference type="Proteomes" id="UP001501599"/>
    </source>
</evidence>
<dbReference type="InterPro" id="IPR005110">
    <property type="entry name" value="MoeA_linker/N"/>
</dbReference>
<evidence type="ECO:0000256" key="4">
    <source>
        <dbReference type="ARBA" id="ARBA00022505"/>
    </source>
</evidence>
<evidence type="ECO:0000259" key="8">
    <source>
        <dbReference type="SMART" id="SM00852"/>
    </source>
</evidence>
<evidence type="ECO:0000313" key="9">
    <source>
        <dbReference type="EMBL" id="GAA2172780.1"/>
    </source>
</evidence>
<keyword evidence="10" id="KW-1185">Reference proteome</keyword>
<dbReference type="Gene3D" id="2.40.340.10">
    <property type="entry name" value="MoeA, C-terminal, domain IV"/>
    <property type="match status" value="1"/>
</dbReference>
<dbReference type="Gene3D" id="3.90.105.10">
    <property type="entry name" value="Molybdopterin biosynthesis moea protein, domain 2"/>
    <property type="match status" value="1"/>
</dbReference>
<dbReference type="Pfam" id="PF03453">
    <property type="entry name" value="MoeA_N"/>
    <property type="match status" value="1"/>
</dbReference>
<dbReference type="EMBL" id="BAAAQT010000005">
    <property type="protein sequence ID" value="GAA2172780.1"/>
    <property type="molecule type" value="Genomic_DNA"/>
</dbReference>
<feature type="domain" description="MoaB/Mog" evidence="8">
    <location>
        <begin position="187"/>
        <end position="323"/>
    </location>
</feature>
<dbReference type="InterPro" id="IPR005111">
    <property type="entry name" value="MoeA_C_domain_IV"/>
</dbReference>
<dbReference type="CDD" id="cd00887">
    <property type="entry name" value="MoeA"/>
    <property type="match status" value="1"/>
</dbReference>
<dbReference type="Pfam" id="PF00994">
    <property type="entry name" value="MoCF_biosynth"/>
    <property type="match status" value="1"/>
</dbReference>
<comment type="pathway">
    <text evidence="2 7">Cofactor biosynthesis; molybdopterin biosynthesis.</text>
</comment>
<dbReference type="InterPro" id="IPR038987">
    <property type="entry name" value="MoeA-like"/>
</dbReference>
<comment type="caution">
    <text evidence="9">The sequence shown here is derived from an EMBL/GenBank/DDBJ whole genome shotgun (WGS) entry which is preliminary data.</text>
</comment>
<keyword evidence="4 7" id="KW-0500">Molybdenum</keyword>
<sequence length="411" mass="41589">MSELRSVEEHLATVLAAVVPLPTSAVSLADAHGLVLREPVRAAIDIPAFDNSSMDGFAVRLDDVAAAGEDTPVTLAVVADLPAGSPDDPPLHAGEAARIMTGAPMPTDADAIVPFEDTLGGLDDSLSTTVVLAAPRARGAFVRRGGQDARVGDEILAAGVRLGPLQLSAVAAAGVATVVAARRPRVAVVSTGSELVAAGDPVRRGQIPDSNGILLASLAAEAGATIVHRGAVDDDGAGLRALLASLVGAADVVLLSGGVSAGAYEVVRMELASSMDFVRVAMQPGKPQGFGRLPDGPLLFGLPGNPVSSAVSFETFVRPALLAMQGRSDLARPVLRLPAAVAWTTPPGRRQYLPAVIDRTDPTRWTVAPATAGGSGSHLAGGLGRAEAYAVVPADVAAVAVDDLCDVMLIA</sequence>
<dbReference type="InterPro" id="IPR001453">
    <property type="entry name" value="MoaB/Mog_dom"/>
</dbReference>
<dbReference type="PANTHER" id="PTHR10192:SF5">
    <property type="entry name" value="GEPHYRIN"/>
    <property type="match status" value="1"/>
</dbReference>
<comment type="function">
    <text evidence="1 7">Catalyzes the insertion of molybdate into adenylated molybdopterin with the concomitant release of AMP.</text>
</comment>
<dbReference type="InterPro" id="IPR036688">
    <property type="entry name" value="MoeA_C_domain_IV_sf"/>
</dbReference>
<evidence type="ECO:0000256" key="5">
    <source>
        <dbReference type="ARBA" id="ARBA00023150"/>
    </source>
</evidence>
<dbReference type="SUPFAM" id="SSF63867">
    <property type="entry name" value="MoeA C-terminal domain-like"/>
    <property type="match status" value="1"/>
</dbReference>
<dbReference type="Gene3D" id="3.40.980.10">
    <property type="entry name" value="MoaB/Mog-like domain"/>
    <property type="match status" value="1"/>
</dbReference>
<proteinExistence type="inferred from homology"/>
<dbReference type="RefSeq" id="WP_344341547.1">
    <property type="nucleotide sequence ID" value="NZ_BAAAQT010000005.1"/>
</dbReference>
<keyword evidence="7" id="KW-0808">Transferase</keyword>
<dbReference type="Gene3D" id="2.170.190.11">
    <property type="entry name" value="Molybdopterin biosynthesis moea protein, domain 3"/>
    <property type="match status" value="1"/>
</dbReference>
<keyword evidence="7" id="KW-0479">Metal-binding</keyword>
<dbReference type="SUPFAM" id="SSF63882">
    <property type="entry name" value="MoeA N-terminal region -like"/>
    <property type="match status" value="1"/>
</dbReference>
<keyword evidence="7" id="KW-0460">Magnesium</keyword>
<comment type="cofactor">
    <cofactor evidence="7">
        <name>Mg(2+)</name>
        <dbReference type="ChEBI" id="CHEBI:18420"/>
    </cofactor>
</comment>
<reference evidence="10" key="1">
    <citation type="journal article" date="2019" name="Int. J. Syst. Evol. Microbiol.">
        <title>The Global Catalogue of Microorganisms (GCM) 10K type strain sequencing project: providing services to taxonomists for standard genome sequencing and annotation.</title>
        <authorList>
            <consortium name="The Broad Institute Genomics Platform"/>
            <consortium name="The Broad Institute Genome Sequencing Center for Infectious Disease"/>
            <person name="Wu L."/>
            <person name="Ma J."/>
        </authorList>
    </citation>
    <scope>NUCLEOTIDE SEQUENCE [LARGE SCALE GENOMIC DNA]</scope>
    <source>
        <strain evidence="10">JCM 16026</strain>
    </source>
</reference>